<dbReference type="GO" id="GO:0016787">
    <property type="term" value="F:hydrolase activity"/>
    <property type="evidence" value="ECO:0007669"/>
    <property type="project" value="UniProtKB-KW"/>
</dbReference>
<dbReference type="SMART" id="SM00885">
    <property type="entry name" value="D5_N"/>
    <property type="match status" value="1"/>
</dbReference>
<dbReference type="GO" id="GO:0004386">
    <property type="term" value="F:helicase activity"/>
    <property type="evidence" value="ECO:0007669"/>
    <property type="project" value="UniProtKB-KW"/>
</dbReference>
<organism evidence="5">
    <name type="scientific">Podoviridae sp. ctaNW81</name>
    <dbReference type="NCBI Taxonomy" id="2826562"/>
    <lineage>
        <taxon>Viruses</taxon>
        <taxon>Duplodnaviria</taxon>
        <taxon>Heunggongvirae</taxon>
        <taxon>Uroviricota</taxon>
        <taxon>Caudoviricetes</taxon>
    </lineage>
</organism>
<dbReference type="PANTHER" id="PTHR35372">
    <property type="entry name" value="ATP BINDING PROTEIN-RELATED"/>
    <property type="match status" value="1"/>
</dbReference>
<proteinExistence type="predicted"/>
<dbReference type="SUPFAM" id="SSF52540">
    <property type="entry name" value="P-loop containing nucleoside triphosphate hydrolases"/>
    <property type="match status" value="1"/>
</dbReference>
<keyword evidence="1" id="KW-0547">Nucleotide-binding</keyword>
<evidence type="ECO:0000256" key="1">
    <source>
        <dbReference type="ARBA" id="ARBA00022741"/>
    </source>
</evidence>
<evidence type="ECO:0000259" key="4">
    <source>
        <dbReference type="PROSITE" id="PS51206"/>
    </source>
</evidence>
<accession>A0A8S5M5E6</accession>
<evidence type="ECO:0000313" key="5">
    <source>
        <dbReference type="EMBL" id="DAD77450.1"/>
    </source>
</evidence>
<dbReference type="InterPro" id="IPR051620">
    <property type="entry name" value="ORF904-like_C"/>
</dbReference>
<dbReference type="Gene3D" id="3.40.50.300">
    <property type="entry name" value="P-loop containing nucleotide triphosphate hydrolases"/>
    <property type="match status" value="1"/>
</dbReference>
<keyword evidence="3" id="KW-0067">ATP-binding</keyword>
<dbReference type="Pfam" id="PF19263">
    <property type="entry name" value="DUF5906"/>
    <property type="match status" value="1"/>
</dbReference>
<keyword evidence="2" id="KW-0378">Hydrolase</keyword>
<keyword evidence="5" id="KW-0347">Helicase</keyword>
<evidence type="ECO:0000256" key="2">
    <source>
        <dbReference type="ARBA" id="ARBA00022801"/>
    </source>
</evidence>
<reference evidence="5" key="1">
    <citation type="journal article" date="2021" name="Proc. Natl. Acad. Sci. U.S.A.">
        <title>A Catalog of Tens of Thousands of Viruses from Human Metagenomes Reveals Hidden Associations with Chronic Diseases.</title>
        <authorList>
            <person name="Tisza M.J."/>
            <person name="Buck C.B."/>
        </authorList>
    </citation>
    <scope>NUCLEOTIDE SEQUENCE</scope>
    <source>
        <strain evidence="5">CtaNW81</strain>
    </source>
</reference>
<dbReference type="Pfam" id="PF08706">
    <property type="entry name" value="D5_N"/>
    <property type="match status" value="1"/>
</dbReference>
<dbReference type="NCBIfam" id="TIGR01613">
    <property type="entry name" value="primase_Cterm"/>
    <property type="match status" value="1"/>
</dbReference>
<dbReference type="EMBL" id="BK014826">
    <property type="protein sequence ID" value="DAD77450.1"/>
    <property type="molecule type" value="Genomic_DNA"/>
</dbReference>
<name>A0A8S5M5E6_9CAUD</name>
<dbReference type="InterPro" id="IPR006500">
    <property type="entry name" value="Helicase_put_C_phage/plasmid"/>
</dbReference>
<dbReference type="PROSITE" id="PS51206">
    <property type="entry name" value="SF3_HELICASE_1"/>
    <property type="match status" value="1"/>
</dbReference>
<dbReference type="InterPro" id="IPR027417">
    <property type="entry name" value="P-loop_NTPase"/>
</dbReference>
<dbReference type="PANTHER" id="PTHR35372:SF2">
    <property type="entry name" value="SF3 HELICASE DOMAIN-CONTAINING PROTEIN"/>
    <property type="match status" value="1"/>
</dbReference>
<feature type="domain" description="SF3 helicase" evidence="4">
    <location>
        <begin position="389"/>
        <end position="544"/>
    </location>
</feature>
<dbReference type="InterPro" id="IPR014015">
    <property type="entry name" value="Helicase_SF3_DNA-vir"/>
</dbReference>
<protein>
    <submittedName>
        <fullName evidence="5">DsDNA helicase</fullName>
    </submittedName>
</protein>
<dbReference type="InterPro" id="IPR014818">
    <property type="entry name" value="Phage/plasmid_primase_P4_C"/>
</dbReference>
<dbReference type="GO" id="GO:0005524">
    <property type="term" value="F:ATP binding"/>
    <property type="evidence" value="ECO:0007669"/>
    <property type="project" value="UniProtKB-KW"/>
</dbReference>
<sequence length="674" mass="78638">MDENLARLGRIYPNSNFVLIPAYRPELWQDIEYNSKQDNKVALNRWKSNPLSLDEAQQKVEEGYRIGWVVPEGMCVVDIDNEDDERSQEYIERLLEKFEVKYNYNYTSRGIHMVFRDPTNKLPSNAVMQCGLNITVDIRANSTGYIILPCNDPHRAWGHWGDFVEDIPYFLKPIAKLTTPSFIGMQDGDGRNDALFKWRTKLEMSHKLSDEEIEKCIRIINENLFDTPMSNPELFKTVLREKKKDDKPDATERENVYNRLANEIMGRFDIISYGDTFYKFNGVYYKMIQTIDLERLIHFEVSSNINDTGRSEIIKFLRIKTQVKLEDLNKEWYKIACNNGILNLINGELTQPTKADYNTICLSCTYNTDPVYSPRIDNFMKEIADGDVNKIAFLYQIAGYCLLKKNMFEKFFIFKGEGGTGKSTYMNLIQRMVGEENCAHIGLNQFDKDYHLASLLSKLVNIDDDLVDGRALEDTGKFKSLISGNTISVRQIYQPVMDFMPYTTCIFSCNRLPKIMDRTTGLFRRMVLLELNHKVEHPDPLFMTKITDTDMEYFFFKAVEAIKQAMEEGHFRIQHSEQELLNMFKRRQSSINEWIYETKLTLGQLNGASCKALYSSFTNWASDCGYYNKLTMFSFKEEVCMLYDVTIEYRADGEKMPKSIFIKKGDFKEDWMPL</sequence>
<dbReference type="InterPro" id="IPR045455">
    <property type="entry name" value="NrS-1_pol-like_helicase"/>
</dbReference>
<evidence type="ECO:0000256" key="3">
    <source>
        <dbReference type="ARBA" id="ARBA00022840"/>
    </source>
</evidence>